<dbReference type="NCBIfam" id="TIGR01613">
    <property type="entry name" value="primase_Cterm"/>
    <property type="match status" value="1"/>
</dbReference>
<dbReference type="PANTHER" id="PTHR35372:SF2">
    <property type="entry name" value="SF3 HELICASE DOMAIN-CONTAINING PROTEIN"/>
    <property type="match status" value="1"/>
</dbReference>
<dbReference type="InterPro" id="IPR045455">
    <property type="entry name" value="NrS-1_pol-like_helicase"/>
</dbReference>
<dbReference type="SMART" id="SM00885">
    <property type="entry name" value="D5_N"/>
    <property type="match status" value="1"/>
</dbReference>
<gene>
    <name evidence="5" type="ORF">COO92_01475</name>
</gene>
<reference evidence="5 6" key="1">
    <citation type="submission" date="2017-09" db="EMBL/GenBank/DDBJ databases">
        <title>Biodiversity and function of Thalassospira species in the particle-attached aromatic-hydrocarbon-degrading consortia from the surface seawater of the China South Sea.</title>
        <authorList>
            <person name="Dong C."/>
            <person name="Lai Q."/>
            <person name="Shao Z."/>
        </authorList>
    </citation>
    <scope>NUCLEOTIDE SEQUENCE [LARGE SCALE GENOMIC DNA]</scope>
    <source>
        <strain evidence="5 6">139Z-12</strain>
    </source>
</reference>
<dbReference type="InterPro" id="IPR051620">
    <property type="entry name" value="ORF904-like_C"/>
</dbReference>
<dbReference type="SUPFAM" id="SSF52540">
    <property type="entry name" value="P-loop containing nucleoside triphosphate hydrolases"/>
    <property type="match status" value="1"/>
</dbReference>
<keyword evidence="1" id="KW-0547">Nucleotide-binding</keyword>
<evidence type="ECO:0000256" key="2">
    <source>
        <dbReference type="ARBA" id="ARBA00022801"/>
    </source>
</evidence>
<dbReference type="EMBL" id="NXGX01000001">
    <property type="protein sequence ID" value="PKR60071.1"/>
    <property type="molecule type" value="Genomic_DNA"/>
</dbReference>
<keyword evidence="3" id="KW-0067">ATP-binding</keyword>
<sequence length="481" mass="52877">MNAPFDDVMTIAQPIADREIDADFAYSQDTLATKLAHCDFGVNARYAGDLGKWMLFDGTVWKADPNIQHITAVREFMRGQAAQLKRDTEQAVSRVNDPKDADSIITKGKRKAVGLLHSSTIMSVASLARSNPEMAVSSGDFDADPLLLGTPDGTVDLRTGDLRPAKRDDYITTLTAVSPAPKGANAPTWEKFLDRAFAGDKDLIAFMQKLAGYSLTGMTTEHKLFFAYGTGRNGKSVFINTISGMMGDYAKRASSSVFLDSKNERHPTELAALRSARLVSGSELPAGKAWNESIIKDLTGGDVVSARFMRGDLFEFKPQFSLIIAGNHQPSFKGVDEAIRARVAMIPFTVTIPESERDPDLPNQLEAEWPAILRWAIDGCLMWQREGLSIPTAIKEASEEYLEAEDTLGEFISECLVVDPDARTYGKEMYAAFKDWQIENGVQQVWSSKAMKQALKERGFVYKRLTGGAMGFVGVRPKIGC</sequence>
<dbReference type="InterPro" id="IPR014818">
    <property type="entry name" value="Phage/plasmid_primase_P4_C"/>
</dbReference>
<evidence type="ECO:0000259" key="4">
    <source>
        <dbReference type="PROSITE" id="PS51206"/>
    </source>
</evidence>
<dbReference type="Gene3D" id="3.40.50.300">
    <property type="entry name" value="P-loop containing nucleotide triphosphate hydrolases"/>
    <property type="match status" value="1"/>
</dbReference>
<dbReference type="InterPro" id="IPR006500">
    <property type="entry name" value="Helicase_put_C_phage/plasmid"/>
</dbReference>
<evidence type="ECO:0000313" key="6">
    <source>
        <dbReference type="Proteomes" id="UP000233332"/>
    </source>
</evidence>
<evidence type="ECO:0000256" key="3">
    <source>
        <dbReference type="ARBA" id="ARBA00022840"/>
    </source>
</evidence>
<comment type="caution">
    <text evidence="5">The sequence shown here is derived from an EMBL/GenBank/DDBJ whole genome shotgun (WGS) entry which is preliminary data.</text>
</comment>
<protein>
    <recommendedName>
        <fullName evidence="4">SF3 helicase domain-containing protein</fullName>
    </recommendedName>
</protein>
<evidence type="ECO:0000313" key="5">
    <source>
        <dbReference type="EMBL" id="PKR60071.1"/>
    </source>
</evidence>
<dbReference type="AlphaFoldDB" id="A0A2N3LB65"/>
<dbReference type="RefSeq" id="WP_101299274.1">
    <property type="nucleotide sequence ID" value="NZ_NXGX01000001.1"/>
</dbReference>
<feature type="domain" description="SF3 helicase" evidence="4">
    <location>
        <begin position="202"/>
        <end position="361"/>
    </location>
</feature>
<evidence type="ECO:0000256" key="1">
    <source>
        <dbReference type="ARBA" id="ARBA00022741"/>
    </source>
</evidence>
<dbReference type="GO" id="GO:0005524">
    <property type="term" value="F:ATP binding"/>
    <property type="evidence" value="ECO:0007669"/>
    <property type="project" value="UniProtKB-KW"/>
</dbReference>
<dbReference type="PANTHER" id="PTHR35372">
    <property type="entry name" value="ATP BINDING PROTEIN-RELATED"/>
    <property type="match status" value="1"/>
</dbReference>
<dbReference type="Pfam" id="PF08706">
    <property type="entry name" value="D5_N"/>
    <property type="match status" value="1"/>
</dbReference>
<dbReference type="Pfam" id="PF19263">
    <property type="entry name" value="DUF5906"/>
    <property type="match status" value="1"/>
</dbReference>
<dbReference type="InterPro" id="IPR027417">
    <property type="entry name" value="P-loop_NTPase"/>
</dbReference>
<dbReference type="PROSITE" id="PS51206">
    <property type="entry name" value="SF3_HELICASE_1"/>
    <property type="match status" value="1"/>
</dbReference>
<dbReference type="GO" id="GO:0016787">
    <property type="term" value="F:hydrolase activity"/>
    <property type="evidence" value="ECO:0007669"/>
    <property type="project" value="UniProtKB-KW"/>
</dbReference>
<accession>A0A2N3LB65</accession>
<organism evidence="5 6">
    <name type="scientific">Thalassospira lohafexi</name>
    <dbReference type="NCBI Taxonomy" id="744227"/>
    <lineage>
        <taxon>Bacteria</taxon>
        <taxon>Pseudomonadati</taxon>
        <taxon>Pseudomonadota</taxon>
        <taxon>Alphaproteobacteria</taxon>
        <taxon>Rhodospirillales</taxon>
        <taxon>Thalassospiraceae</taxon>
        <taxon>Thalassospira</taxon>
    </lineage>
</organism>
<dbReference type="Proteomes" id="UP000233332">
    <property type="component" value="Unassembled WGS sequence"/>
</dbReference>
<dbReference type="InterPro" id="IPR014015">
    <property type="entry name" value="Helicase_SF3_DNA-vir"/>
</dbReference>
<proteinExistence type="predicted"/>
<name>A0A2N3LB65_9PROT</name>
<keyword evidence="2" id="KW-0378">Hydrolase</keyword>
<keyword evidence="6" id="KW-1185">Reference proteome</keyword>